<reference evidence="5 6" key="1">
    <citation type="submission" date="2016-10" db="EMBL/GenBank/DDBJ databases">
        <authorList>
            <person name="Varghese N."/>
            <person name="Submissions S."/>
        </authorList>
    </citation>
    <scope>NUCLEOTIDE SEQUENCE [LARGE SCALE GENOMIC DNA]</scope>
    <source>
        <strain evidence="3 6">CDM_1</strain>
        <strain evidence="5">CDM_6</strain>
    </source>
</reference>
<feature type="domain" description="UspA" evidence="2">
    <location>
        <begin position="1"/>
        <end position="135"/>
    </location>
</feature>
<sequence>MYDTILVPTDGSDAANRATEHAVSLADTFGADLYGLYVVDTQRYGKQALGTEDVLEELEERGREVLAELEERADADHVQATIEIIDGRPSSEIMAYADEIDADLIVLGNRGLGGIGGTIGSNAERVVRYGDRPVITA</sequence>
<dbReference type="Gene3D" id="3.40.50.620">
    <property type="entry name" value="HUPs"/>
    <property type="match status" value="1"/>
</dbReference>
<dbReference type="RefSeq" id="WP_092930321.1">
    <property type="nucleotide sequence ID" value="NZ_FMZP01000003.1"/>
</dbReference>
<protein>
    <submittedName>
        <fullName evidence="3">Nucleotide-binding universal stress protein, UspA family</fullName>
    </submittedName>
</protein>
<dbReference type="EMBL" id="FOIC01000003">
    <property type="protein sequence ID" value="SET00390.1"/>
    <property type="molecule type" value="Genomic_DNA"/>
</dbReference>
<evidence type="ECO:0000259" key="2">
    <source>
        <dbReference type="Pfam" id="PF00582"/>
    </source>
</evidence>
<dbReference type="AlphaFoldDB" id="A0A1G6L956"/>
<keyword evidence="5" id="KW-1185">Reference proteome</keyword>
<dbReference type="Proteomes" id="UP000324021">
    <property type="component" value="Unassembled WGS sequence"/>
</dbReference>
<organism evidence="3 6">
    <name type="scientific">Natrinema hispanicum</name>
    <dbReference type="NCBI Taxonomy" id="392421"/>
    <lineage>
        <taxon>Archaea</taxon>
        <taxon>Methanobacteriati</taxon>
        <taxon>Methanobacteriota</taxon>
        <taxon>Stenosarchaea group</taxon>
        <taxon>Halobacteria</taxon>
        <taxon>Halobacteriales</taxon>
        <taxon>Natrialbaceae</taxon>
        <taxon>Natrinema</taxon>
    </lineage>
</organism>
<proteinExistence type="inferred from homology"/>
<dbReference type="InterPro" id="IPR006016">
    <property type="entry name" value="UspA"/>
</dbReference>
<dbReference type="CDD" id="cd00293">
    <property type="entry name" value="USP-like"/>
    <property type="match status" value="1"/>
</dbReference>
<evidence type="ECO:0000313" key="6">
    <source>
        <dbReference type="Proteomes" id="UP000324021"/>
    </source>
</evidence>
<dbReference type="EMBL" id="FMZP01000003">
    <property type="protein sequence ID" value="SDC39810.1"/>
    <property type="molecule type" value="Genomic_DNA"/>
</dbReference>
<dbReference type="Proteomes" id="UP000199320">
    <property type="component" value="Unassembled WGS sequence"/>
</dbReference>
<dbReference type="PANTHER" id="PTHR46268:SF6">
    <property type="entry name" value="UNIVERSAL STRESS PROTEIN UP12"/>
    <property type="match status" value="1"/>
</dbReference>
<accession>A0A1G6L956</accession>
<dbReference type="SUPFAM" id="SSF52402">
    <property type="entry name" value="Adenine nucleotide alpha hydrolases-like"/>
    <property type="match status" value="1"/>
</dbReference>
<gene>
    <name evidence="4" type="ORF">SAMN04488694_10366</name>
    <name evidence="3" type="ORF">SAMN05192552_1003241</name>
</gene>
<dbReference type="InterPro" id="IPR014729">
    <property type="entry name" value="Rossmann-like_a/b/a_fold"/>
</dbReference>
<evidence type="ECO:0000313" key="4">
    <source>
        <dbReference type="EMBL" id="SET00390.1"/>
    </source>
</evidence>
<dbReference type="PRINTS" id="PR01438">
    <property type="entry name" value="UNVRSLSTRESS"/>
</dbReference>
<comment type="similarity">
    <text evidence="1">Belongs to the universal stress protein A family.</text>
</comment>
<name>A0A1G6L956_9EURY</name>
<evidence type="ECO:0000313" key="5">
    <source>
        <dbReference type="Proteomes" id="UP000199320"/>
    </source>
</evidence>
<dbReference type="OrthoDB" id="105697at2157"/>
<dbReference type="STRING" id="392421.SAMN04488694_10366"/>
<evidence type="ECO:0000313" key="3">
    <source>
        <dbReference type="EMBL" id="SDC39810.1"/>
    </source>
</evidence>
<dbReference type="InterPro" id="IPR006015">
    <property type="entry name" value="Universal_stress_UspA"/>
</dbReference>
<dbReference type="PANTHER" id="PTHR46268">
    <property type="entry name" value="STRESS RESPONSE PROTEIN NHAX"/>
    <property type="match status" value="1"/>
</dbReference>
<reference evidence="4" key="2">
    <citation type="submission" date="2016-10" db="EMBL/GenBank/DDBJ databases">
        <authorList>
            <person name="de Groot N.N."/>
        </authorList>
    </citation>
    <scope>NUCLEOTIDE SEQUENCE [LARGE SCALE GENOMIC DNA]</scope>
    <source>
        <strain evidence="4">CDM_6</strain>
    </source>
</reference>
<dbReference type="Pfam" id="PF00582">
    <property type="entry name" value="Usp"/>
    <property type="match status" value="1"/>
</dbReference>
<evidence type="ECO:0000256" key="1">
    <source>
        <dbReference type="ARBA" id="ARBA00008791"/>
    </source>
</evidence>